<gene>
    <name evidence="1" type="ORF">T11_15552</name>
</gene>
<keyword evidence="2" id="KW-1185">Reference proteome</keyword>
<dbReference type="EMBL" id="JYDP01000154">
    <property type="protein sequence ID" value="KRZ04817.1"/>
    <property type="molecule type" value="Genomic_DNA"/>
</dbReference>
<dbReference type="AlphaFoldDB" id="A0A0V1H2L6"/>
<sequence>MSFISSFNHFKLIPNQPAIAIIKRLRLGLMKLCIMELSMRGLAHKDMGELFNNRNQTDFIATRYIQLKATPTMPASICADDEEKTDKALLIYAQGRLLINSPALLRRKPYSMQLNTFTVNDTCIIQYVCPTCNGKIFVQPAADATIELDSVTIA</sequence>
<reference evidence="1 2" key="1">
    <citation type="submission" date="2015-01" db="EMBL/GenBank/DDBJ databases">
        <title>Evolution of Trichinella species and genotypes.</title>
        <authorList>
            <person name="Korhonen P.K."/>
            <person name="Edoardo P."/>
            <person name="Giuseppe L.R."/>
            <person name="Gasser R.B."/>
        </authorList>
    </citation>
    <scope>NUCLEOTIDE SEQUENCE [LARGE SCALE GENOMIC DNA]</scope>
    <source>
        <strain evidence="1">ISS1029</strain>
    </source>
</reference>
<accession>A0A0V1H2L6</accession>
<evidence type="ECO:0000313" key="1">
    <source>
        <dbReference type="EMBL" id="KRZ04817.1"/>
    </source>
</evidence>
<comment type="caution">
    <text evidence="1">The sequence shown here is derived from an EMBL/GenBank/DDBJ whole genome shotgun (WGS) entry which is preliminary data.</text>
</comment>
<name>A0A0V1H2L6_9BILA</name>
<evidence type="ECO:0000313" key="2">
    <source>
        <dbReference type="Proteomes" id="UP000055024"/>
    </source>
</evidence>
<proteinExistence type="predicted"/>
<protein>
    <submittedName>
        <fullName evidence="1">Uncharacterized protein</fullName>
    </submittedName>
</protein>
<dbReference type="Proteomes" id="UP000055024">
    <property type="component" value="Unassembled WGS sequence"/>
</dbReference>
<organism evidence="1 2">
    <name type="scientific">Trichinella zimbabwensis</name>
    <dbReference type="NCBI Taxonomy" id="268475"/>
    <lineage>
        <taxon>Eukaryota</taxon>
        <taxon>Metazoa</taxon>
        <taxon>Ecdysozoa</taxon>
        <taxon>Nematoda</taxon>
        <taxon>Enoplea</taxon>
        <taxon>Dorylaimia</taxon>
        <taxon>Trichinellida</taxon>
        <taxon>Trichinellidae</taxon>
        <taxon>Trichinella</taxon>
    </lineage>
</organism>